<evidence type="ECO:0000256" key="1">
    <source>
        <dbReference type="SAM" id="MobiDB-lite"/>
    </source>
</evidence>
<feature type="compositionally biased region" description="Basic and acidic residues" evidence="1">
    <location>
        <begin position="115"/>
        <end position="125"/>
    </location>
</feature>
<feature type="region of interest" description="Disordered" evidence="1">
    <location>
        <begin position="105"/>
        <end position="125"/>
    </location>
</feature>
<reference evidence="2 3" key="1">
    <citation type="submission" date="2020-12" db="EMBL/GenBank/DDBJ databases">
        <title>Concerted genomic and epigenomic changes stabilize Arabidopsis allopolyploids.</title>
        <authorList>
            <person name="Chen Z."/>
        </authorList>
    </citation>
    <scope>NUCLEOTIDE SEQUENCE [LARGE SCALE GENOMIC DNA]</scope>
    <source>
        <strain evidence="2">Allo738</strain>
        <tissue evidence="2">Leaf</tissue>
    </source>
</reference>
<sequence>MGQREEFSGPVIDKPNTVEEPIFETRVLPSTLCRFNELRGSLRFRPNFARGTCSQVKTVAGYQTVRILSWADIGGGLENPRDYVKRLTIFSDEARSQYQEISNRRIDWPSTVDNSTRHDASDGPR</sequence>
<keyword evidence="3" id="KW-1185">Reference proteome</keyword>
<dbReference type="EMBL" id="JAEFBK010000010">
    <property type="protein sequence ID" value="KAG7559318.1"/>
    <property type="molecule type" value="Genomic_DNA"/>
</dbReference>
<dbReference type="Proteomes" id="UP000694240">
    <property type="component" value="Chromosome 10"/>
</dbReference>
<gene>
    <name evidence="2" type="ORF">ISN45_Aa05g009140</name>
</gene>
<accession>A0A8T1ZKV4</accession>
<dbReference type="AlphaFoldDB" id="A0A8T1ZKV4"/>
<organism evidence="2 3">
    <name type="scientific">Arabidopsis thaliana x Arabidopsis arenosa</name>
    <dbReference type="NCBI Taxonomy" id="1240361"/>
    <lineage>
        <taxon>Eukaryota</taxon>
        <taxon>Viridiplantae</taxon>
        <taxon>Streptophyta</taxon>
        <taxon>Embryophyta</taxon>
        <taxon>Tracheophyta</taxon>
        <taxon>Spermatophyta</taxon>
        <taxon>Magnoliopsida</taxon>
        <taxon>eudicotyledons</taxon>
        <taxon>Gunneridae</taxon>
        <taxon>Pentapetalae</taxon>
        <taxon>rosids</taxon>
        <taxon>malvids</taxon>
        <taxon>Brassicales</taxon>
        <taxon>Brassicaceae</taxon>
        <taxon>Camelineae</taxon>
        <taxon>Arabidopsis</taxon>
    </lineage>
</organism>
<proteinExistence type="predicted"/>
<comment type="caution">
    <text evidence="2">The sequence shown here is derived from an EMBL/GenBank/DDBJ whole genome shotgun (WGS) entry which is preliminary data.</text>
</comment>
<evidence type="ECO:0000313" key="3">
    <source>
        <dbReference type="Proteomes" id="UP000694240"/>
    </source>
</evidence>
<name>A0A8T1ZKV4_9BRAS</name>
<protein>
    <submittedName>
        <fullName evidence="2">Uncharacterized protein</fullName>
    </submittedName>
</protein>
<evidence type="ECO:0000313" key="2">
    <source>
        <dbReference type="EMBL" id="KAG7559318.1"/>
    </source>
</evidence>